<evidence type="ECO:0000256" key="3">
    <source>
        <dbReference type="ARBA" id="ARBA00023163"/>
    </source>
</evidence>
<dbReference type="SUPFAM" id="SSF46689">
    <property type="entry name" value="Homeodomain-like"/>
    <property type="match status" value="1"/>
</dbReference>
<keyword evidence="2 4" id="KW-0238">DNA-binding</keyword>
<dbReference type="RefSeq" id="WP_015049006.1">
    <property type="nucleotide sequence ID" value="NC_018868.3"/>
</dbReference>
<dbReference type="Gene3D" id="1.10.357.10">
    <property type="entry name" value="Tetracycline Repressor, domain 2"/>
    <property type="match status" value="1"/>
</dbReference>
<dbReference type="InterPro" id="IPR009057">
    <property type="entry name" value="Homeodomain-like_sf"/>
</dbReference>
<dbReference type="EMBL" id="CP003746">
    <property type="protein sequence ID" value="AFV00856.1"/>
    <property type="molecule type" value="Genomic_DNA"/>
</dbReference>
<dbReference type="KEGG" id="saga:M5M_18635"/>
<dbReference type="PANTHER" id="PTHR47506">
    <property type="entry name" value="TRANSCRIPTIONAL REGULATORY PROTEIN"/>
    <property type="match status" value="1"/>
</dbReference>
<dbReference type="Pfam" id="PF00440">
    <property type="entry name" value="TetR_N"/>
    <property type="match status" value="1"/>
</dbReference>
<keyword evidence="1" id="KW-0805">Transcription regulation</keyword>
<dbReference type="PRINTS" id="PR00455">
    <property type="entry name" value="HTHTETR"/>
</dbReference>
<name>K4KRE0_SIMAS</name>
<sequence>MVQTRSRNRKAEILELAIQLLQTKGFENFSYQDISSALGITKASVHHHFPKKEDLGVALCEWIKAWHQEKFSGAEQRYPDPWDRLNAYLDWSLQYAQGENKICPLSSLQTDINLLPPSMCQAIARLDEHEIQFIARTLEQGRNADTMHFTGDARSQALLLVLACKGALQYSRIHGLALFNQVMEQYKQTLR</sequence>
<evidence type="ECO:0000256" key="4">
    <source>
        <dbReference type="PROSITE-ProRule" id="PRU00335"/>
    </source>
</evidence>
<evidence type="ECO:0000259" key="5">
    <source>
        <dbReference type="PROSITE" id="PS50977"/>
    </source>
</evidence>
<dbReference type="STRING" id="1117647.M5M_18635"/>
<dbReference type="GO" id="GO:0003677">
    <property type="term" value="F:DNA binding"/>
    <property type="evidence" value="ECO:0007669"/>
    <property type="project" value="UniProtKB-UniRule"/>
</dbReference>
<gene>
    <name evidence="6" type="ordered locus">M5M_18635</name>
</gene>
<evidence type="ECO:0000256" key="1">
    <source>
        <dbReference type="ARBA" id="ARBA00023015"/>
    </source>
</evidence>
<dbReference type="InterPro" id="IPR036271">
    <property type="entry name" value="Tet_transcr_reg_TetR-rel_C_sf"/>
</dbReference>
<dbReference type="InterPro" id="IPR001647">
    <property type="entry name" value="HTH_TetR"/>
</dbReference>
<keyword evidence="3" id="KW-0804">Transcription</keyword>
<protein>
    <submittedName>
        <fullName evidence="6">TetR/AcrR family transcriptional regulator</fullName>
    </submittedName>
</protein>
<accession>K4KRE0</accession>
<evidence type="ECO:0000256" key="2">
    <source>
        <dbReference type="ARBA" id="ARBA00023125"/>
    </source>
</evidence>
<dbReference type="HOGENOM" id="CLU_069356_28_4_6"/>
<dbReference type="eggNOG" id="COG1309">
    <property type="taxonomic scope" value="Bacteria"/>
</dbReference>
<evidence type="ECO:0000313" key="6">
    <source>
        <dbReference type="EMBL" id="AFV00856.1"/>
    </source>
</evidence>
<feature type="domain" description="HTH tetR-type" evidence="5">
    <location>
        <begin position="7"/>
        <end position="67"/>
    </location>
</feature>
<dbReference type="Proteomes" id="UP000000466">
    <property type="component" value="Chromosome"/>
</dbReference>
<evidence type="ECO:0000313" key="7">
    <source>
        <dbReference type="Proteomes" id="UP000000466"/>
    </source>
</evidence>
<feature type="DNA-binding region" description="H-T-H motif" evidence="4">
    <location>
        <begin position="30"/>
        <end position="49"/>
    </location>
</feature>
<proteinExistence type="predicted"/>
<organism evidence="6 7">
    <name type="scientific">Simiduia agarivorans (strain DSM 21679 / JCM 13881 / BCRC 17597 / SA1)</name>
    <dbReference type="NCBI Taxonomy" id="1117647"/>
    <lineage>
        <taxon>Bacteria</taxon>
        <taxon>Pseudomonadati</taxon>
        <taxon>Pseudomonadota</taxon>
        <taxon>Gammaproteobacteria</taxon>
        <taxon>Cellvibrionales</taxon>
        <taxon>Cellvibrionaceae</taxon>
        <taxon>Simiduia</taxon>
    </lineage>
</organism>
<dbReference type="OrthoDB" id="4541465at2"/>
<dbReference type="AlphaFoldDB" id="K4KRE0"/>
<dbReference type="SUPFAM" id="SSF48498">
    <property type="entry name" value="Tetracyclin repressor-like, C-terminal domain"/>
    <property type="match status" value="1"/>
</dbReference>
<dbReference type="PROSITE" id="PS50977">
    <property type="entry name" value="HTH_TETR_2"/>
    <property type="match status" value="1"/>
</dbReference>
<dbReference type="PANTHER" id="PTHR47506:SF1">
    <property type="entry name" value="HTH-TYPE TRANSCRIPTIONAL REGULATOR YJDC"/>
    <property type="match status" value="1"/>
</dbReference>
<keyword evidence="7" id="KW-1185">Reference proteome</keyword>
<reference evidence="6 7" key="1">
    <citation type="journal article" date="2013" name="Genome Announc.">
        <title>Complete genome sequence of Simiduia agarivorans SA1(T), a marine bacterium able to degrade a variety of polysaccharides.</title>
        <authorList>
            <person name="Lin S.Y."/>
            <person name="Shieh W.Y."/>
            <person name="Chen J.S."/>
            <person name="Tang S.L."/>
        </authorList>
    </citation>
    <scope>NUCLEOTIDE SEQUENCE [LARGE SCALE GENOMIC DNA]</scope>
    <source>
        <strain evidence="7">DSM 21679 / JCM 13881 / BCRC 17597 / SA1</strain>
    </source>
</reference>